<dbReference type="Gene3D" id="1.20.1250.20">
    <property type="entry name" value="MFS general substrate transporter like domains"/>
    <property type="match status" value="1"/>
</dbReference>
<evidence type="ECO:0000256" key="4">
    <source>
        <dbReference type="ARBA" id="ARBA00023136"/>
    </source>
</evidence>
<dbReference type="OMA" id="FFITTSM"/>
<dbReference type="AlphaFoldDB" id="N1Q0L3"/>
<reference evidence="8" key="1">
    <citation type="journal article" date="2012" name="PLoS Genet.">
        <title>The genomes of the fungal plant pathogens Cladosporium fulvum and Dothistroma septosporum reveal adaptation to different hosts and lifestyles but also signatures of common ancestry.</title>
        <authorList>
            <person name="de Wit P.J.G.M."/>
            <person name="van der Burgt A."/>
            <person name="Oekmen B."/>
            <person name="Stergiopoulos I."/>
            <person name="Abd-Elsalam K.A."/>
            <person name="Aerts A.L."/>
            <person name="Bahkali A.H."/>
            <person name="Beenen H.G."/>
            <person name="Chettri P."/>
            <person name="Cox M.P."/>
            <person name="Datema E."/>
            <person name="de Vries R.P."/>
            <person name="Dhillon B."/>
            <person name="Ganley A.R."/>
            <person name="Griffiths S.A."/>
            <person name="Guo Y."/>
            <person name="Hamelin R.C."/>
            <person name="Henrissat B."/>
            <person name="Kabir M.S."/>
            <person name="Jashni M.K."/>
            <person name="Kema G."/>
            <person name="Klaubauf S."/>
            <person name="Lapidus A."/>
            <person name="Levasseur A."/>
            <person name="Lindquist E."/>
            <person name="Mehrabi R."/>
            <person name="Ohm R.A."/>
            <person name="Owen T.J."/>
            <person name="Salamov A."/>
            <person name="Schwelm A."/>
            <person name="Schijlen E."/>
            <person name="Sun H."/>
            <person name="van den Burg H.A."/>
            <person name="van Ham R.C.H.J."/>
            <person name="Zhang S."/>
            <person name="Goodwin S.B."/>
            <person name="Grigoriev I.V."/>
            <person name="Collemare J."/>
            <person name="Bradshaw R.E."/>
        </authorList>
    </citation>
    <scope>NUCLEOTIDE SEQUENCE [LARGE SCALE GENOMIC DNA]</scope>
    <source>
        <strain evidence="8">NZE10 / CBS 128990</strain>
    </source>
</reference>
<evidence type="ECO:0000256" key="6">
    <source>
        <dbReference type="SAM" id="Phobius"/>
    </source>
</evidence>
<evidence type="ECO:0000313" key="7">
    <source>
        <dbReference type="EMBL" id="EME48155.1"/>
    </source>
</evidence>
<dbReference type="SUPFAM" id="SSF103473">
    <property type="entry name" value="MFS general substrate transporter"/>
    <property type="match status" value="1"/>
</dbReference>
<keyword evidence="4 6" id="KW-0472">Membrane</keyword>
<organism evidence="7 8">
    <name type="scientific">Dothistroma septosporum (strain NZE10 / CBS 128990)</name>
    <name type="common">Red band needle blight fungus</name>
    <name type="synonym">Mycosphaerella pini</name>
    <dbReference type="NCBI Taxonomy" id="675120"/>
    <lineage>
        <taxon>Eukaryota</taxon>
        <taxon>Fungi</taxon>
        <taxon>Dikarya</taxon>
        <taxon>Ascomycota</taxon>
        <taxon>Pezizomycotina</taxon>
        <taxon>Dothideomycetes</taxon>
        <taxon>Dothideomycetidae</taxon>
        <taxon>Mycosphaerellales</taxon>
        <taxon>Mycosphaerellaceae</taxon>
        <taxon>Dothistroma</taxon>
    </lineage>
</organism>
<gene>
    <name evidence="7" type="ORF">DOTSEDRAFT_69931</name>
</gene>
<dbReference type="InterPro" id="IPR036259">
    <property type="entry name" value="MFS_trans_sf"/>
</dbReference>
<evidence type="ECO:0008006" key="9">
    <source>
        <dbReference type="Google" id="ProtNLM"/>
    </source>
</evidence>
<dbReference type="OrthoDB" id="194139at2759"/>
<keyword evidence="8" id="KW-1185">Reference proteome</keyword>
<dbReference type="PANTHER" id="PTHR23507:SF1">
    <property type="entry name" value="FI18259P1-RELATED"/>
    <property type="match status" value="1"/>
</dbReference>
<reference evidence="7 8" key="2">
    <citation type="journal article" date="2012" name="PLoS Pathog.">
        <title>Diverse lifestyles and strategies of plant pathogenesis encoded in the genomes of eighteen Dothideomycetes fungi.</title>
        <authorList>
            <person name="Ohm R.A."/>
            <person name="Feau N."/>
            <person name="Henrissat B."/>
            <person name="Schoch C.L."/>
            <person name="Horwitz B.A."/>
            <person name="Barry K.W."/>
            <person name="Condon B.J."/>
            <person name="Copeland A.C."/>
            <person name="Dhillon B."/>
            <person name="Glaser F."/>
            <person name="Hesse C.N."/>
            <person name="Kosti I."/>
            <person name="LaButti K."/>
            <person name="Lindquist E.A."/>
            <person name="Lucas S."/>
            <person name="Salamov A.A."/>
            <person name="Bradshaw R.E."/>
            <person name="Ciuffetti L."/>
            <person name="Hamelin R.C."/>
            <person name="Kema G.H.J."/>
            <person name="Lawrence C."/>
            <person name="Scott J.A."/>
            <person name="Spatafora J.W."/>
            <person name="Turgeon B.G."/>
            <person name="de Wit P.J.G.M."/>
            <person name="Zhong S."/>
            <person name="Goodwin S.B."/>
            <person name="Grigoriev I.V."/>
        </authorList>
    </citation>
    <scope>NUCLEOTIDE SEQUENCE [LARGE SCALE GENOMIC DNA]</scope>
    <source>
        <strain evidence="8">NZE10 / CBS 128990</strain>
    </source>
</reference>
<feature type="transmembrane region" description="Helical" evidence="6">
    <location>
        <begin position="152"/>
        <end position="171"/>
    </location>
</feature>
<evidence type="ECO:0000256" key="3">
    <source>
        <dbReference type="ARBA" id="ARBA00022989"/>
    </source>
</evidence>
<comment type="subcellular location">
    <subcellularLocation>
        <location evidence="1">Membrane</location>
        <topology evidence="1">Multi-pass membrane protein</topology>
    </subcellularLocation>
</comment>
<feature type="region of interest" description="Disordered" evidence="5">
    <location>
        <begin position="1"/>
        <end position="32"/>
    </location>
</feature>
<keyword evidence="2 6" id="KW-0812">Transmembrane</keyword>
<accession>N1Q0L3</accession>
<dbReference type="PANTHER" id="PTHR23507">
    <property type="entry name" value="ZGC:174356"/>
    <property type="match status" value="1"/>
</dbReference>
<evidence type="ECO:0000313" key="8">
    <source>
        <dbReference type="Proteomes" id="UP000016933"/>
    </source>
</evidence>
<feature type="transmembrane region" description="Helical" evidence="6">
    <location>
        <begin position="324"/>
        <end position="341"/>
    </location>
</feature>
<dbReference type="GO" id="GO:0016020">
    <property type="term" value="C:membrane"/>
    <property type="evidence" value="ECO:0007669"/>
    <property type="project" value="UniProtKB-SubCell"/>
</dbReference>
<feature type="transmembrane region" description="Helical" evidence="6">
    <location>
        <begin position="177"/>
        <end position="201"/>
    </location>
</feature>
<dbReference type="Proteomes" id="UP000016933">
    <property type="component" value="Unassembled WGS sequence"/>
</dbReference>
<evidence type="ECO:0000256" key="1">
    <source>
        <dbReference type="ARBA" id="ARBA00004141"/>
    </source>
</evidence>
<proteinExistence type="predicted"/>
<keyword evidence="3 6" id="KW-1133">Transmembrane helix</keyword>
<feature type="transmembrane region" description="Helical" evidence="6">
    <location>
        <begin position="120"/>
        <end position="140"/>
    </location>
</feature>
<feature type="compositionally biased region" description="Basic and acidic residues" evidence="5">
    <location>
        <begin position="1"/>
        <end position="10"/>
    </location>
</feature>
<feature type="transmembrane region" description="Helical" evidence="6">
    <location>
        <begin position="251"/>
        <end position="270"/>
    </location>
</feature>
<dbReference type="EMBL" id="KB446536">
    <property type="protein sequence ID" value="EME48155.1"/>
    <property type="molecule type" value="Genomic_DNA"/>
</dbReference>
<dbReference type="HOGENOM" id="CLU_679755_0_0_1"/>
<sequence>MPMMKDEERQPLLGQQAVQNAAETTREDHGKTSKWTSIFPQIQVTDPRFRFLPLIGCLTVLVNEGEYFFKQIGYFRAVEALYCIEYYHVHDPVVAHLGKAIPENMCKIDSIQKKVATANGIVLLVRMTSAFIGTMIVGYLADMYGRRLPLILHKVGTIIYTVVVASTYLGYPYLPIWVSFCGGLGGLIGANFDLNLAILLAAYNDALTSSTQVATYFFITTSMQYVGQVSFPLLAGKAINMDGKGGTPHVSLFISLGMAAAGLVISVLFFPETMKKSEPPDGPDLSDNGGDGKRKGIKAMIAAKAKSIQEGFQRSVQGVGATNVILLIVAMFLATTAIKAVDWLGLIQYPVIKFGWKYNQSTFAMAIQAVIYIFTYFILLPTYNKLGARYGFSPSSTSLTIMLFQ</sequence>
<evidence type="ECO:0000256" key="2">
    <source>
        <dbReference type="ARBA" id="ARBA00022692"/>
    </source>
</evidence>
<protein>
    <recommendedName>
        <fullName evidence="9">Major facilitator superfamily (MFS) profile domain-containing protein</fullName>
    </recommendedName>
</protein>
<name>N1Q0L3_DOTSN</name>
<feature type="transmembrane region" description="Helical" evidence="6">
    <location>
        <begin position="361"/>
        <end position="380"/>
    </location>
</feature>
<dbReference type="GO" id="GO:0022857">
    <property type="term" value="F:transmembrane transporter activity"/>
    <property type="evidence" value="ECO:0007669"/>
    <property type="project" value="TreeGrafter"/>
</dbReference>
<evidence type="ECO:0000256" key="5">
    <source>
        <dbReference type="SAM" id="MobiDB-lite"/>
    </source>
</evidence>